<organism evidence="1 2">
    <name type="scientific">Caenorhabditis bovis</name>
    <dbReference type="NCBI Taxonomy" id="2654633"/>
    <lineage>
        <taxon>Eukaryota</taxon>
        <taxon>Metazoa</taxon>
        <taxon>Ecdysozoa</taxon>
        <taxon>Nematoda</taxon>
        <taxon>Chromadorea</taxon>
        <taxon>Rhabditida</taxon>
        <taxon>Rhabditina</taxon>
        <taxon>Rhabditomorpha</taxon>
        <taxon>Rhabditoidea</taxon>
        <taxon>Rhabditidae</taxon>
        <taxon>Peloderinae</taxon>
        <taxon>Caenorhabditis</taxon>
    </lineage>
</organism>
<dbReference type="OrthoDB" id="10265007at2759"/>
<keyword evidence="2" id="KW-1185">Reference proteome</keyword>
<accession>A0A8S1ETP9</accession>
<dbReference type="AlphaFoldDB" id="A0A8S1ETP9"/>
<evidence type="ECO:0000313" key="2">
    <source>
        <dbReference type="Proteomes" id="UP000494206"/>
    </source>
</evidence>
<dbReference type="Gene3D" id="1.10.238.10">
    <property type="entry name" value="EF-hand"/>
    <property type="match status" value="1"/>
</dbReference>
<dbReference type="GO" id="GO:0019888">
    <property type="term" value="F:protein phosphatase regulator activity"/>
    <property type="evidence" value="ECO:0007669"/>
    <property type="project" value="TreeGrafter"/>
</dbReference>
<protein>
    <submittedName>
        <fullName evidence="1">Uncharacterized protein</fullName>
    </submittedName>
</protein>
<sequence>MNENLLTPNRVRQLRMASDISFPMFLSAGGVFSKIHKNTKKRVVICLWTFIELRFKCEFDRKSSIRCRRINGTERLLWEAGRSWAGTLRASDVRKGKVFTLAKSLFKDIYMLRSASYCMSEALEIHEKFVFERQAIEKYLHSKGVPSIVAKRIYSKNVVRLTSSVKPFHLRDVARMIFALNGTDDNQSIEYWFRIINVDGEEYLSKGYLRLFYKRIVGFLAKYKVECLSFDNIYTQYCDMLRTDKWTLPVLKANRHLSSRVLHGFVNAFSFFNEETDERMNQKRQDDELFGMERSDWERYLDHQYDSFYEDASAVGEIETINLG</sequence>
<proteinExistence type="predicted"/>
<dbReference type="Proteomes" id="UP000494206">
    <property type="component" value="Unassembled WGS sequence"/>
</dbReference>
<name>A0A8S1ETP9_9PELO</name>
<evidence type="ECO:0000313" key="1">
    <source>
        <dbReference type="EMBL" id="CAB3404715.1"/>
    </source>
</evidence>
<gene>
    <name evidence="1" type="ORF">CBOVIS_LOCUS7002</name>
</gene>
<comment type="caution">
    <text evidence="1">The sequence shown here is derived from an EMBL/GenBank/DDBJ whole genome shotgun (WGS) entry which is preliminary data.</text>
</comment>
<dbReference type="GO" id="GO:0000159">
    <property type="term" value="C:protein phosphatase type 2A complex"/>
    <property type="evidence" value="ECO:0007669"/>
    <property type="project" value="TreeGrafter"/>
</dbReference>
<dbReference type="EMBL" id="CADEPM010000004">
    <property type="protein sequence ID" value="CAB3404715.1"/>
    <property type="molecule type" value="Genomic_DNA"/>
</dbReference>
<dbReference type="PANTHER" id="PTHR14095">
    <property type="entry name" value="PHOSPHATASE 2A REGULATORY SUBUNIT-RELATED"/>
    <property type="match status" value="1"/>
</dbReference>
<dbReference type="PANTHER" id="PTHR14095:SF5">
    <property type="entry name" value="EF-HAND DOMAIN-CONTAINING PROTEIN"/>
    <property type="match status" value="1"/>
</dbReference>
<reference evidence="1 2" key="1">
    <citation type="submission" date="2020-04" db="EMBL/GenBank/DDBJ databases">
        <authorList>
            <person name="Laetsch R D."/>
            <person name="Stevens L."/>
            <person name="Kumar S."/>
            <person name="Blaxter L. M."/>
        </authorList>
    </citation>
    <scope>NUCLEOTIDE SEQUENCE [LARGE SCALE GENOMIC DNA]</scope>
</reference>